<feature type="domain" description="Methyltransferase FkbM" evidence="1">
    <location>
        <begin position="191"/>
        <end position="266"/>
    </location>
</feature>
<dbReference type="AlphaFoldDB" id="A0A1M5CZA9"/>
<dbReference type="InterPro" id="IPR029063">
    <property type="entry name" value="SAM-dependent_MTases_sf"/>
</dbReference>
<dbReference type="Gene3D" id="3.40.50.150">
    <property type="entry name" value="Vaccinia Virus protein VP39"/>
    <property type="match status" value="2"/>
</dbReference>
<dbReference type="InterPro" id="IPR006342">
    <property type="entry name" value="FkbM_mtfrase"/>
</dbReference>
<keyword evidence="2" id="KW-0808">Transferase</keyword>
<gene>
    <name evidence="2" type="ORF">SAMN05444405_1119</name>
</gene>
<dbReference type="SUPFAM" id="SSF53335">
    <property type="entry name" value="S-adenosyl-L-methionine-dependent methyltransferases"/>
    <property type="match status" value="1"/>
</dbReference>
<evidence type="ECO:0000313" key="2">
    <source>
        <dbReference type="EMBL" id="SHF60020.1"/>
    </source>
</evidence>
<dbReference type="STRING" id="1297750.SAMN05444405_1119"/>
<keyword evidence="2" id="KW-0489">Methyltransferase</keyword>
<keyword evidence="3" id="KW-1185">Reference proteome</keyword>
<proteinExistence type="predicted"/>
<dbReference type="GO" id="GO:0008168">
    <property type="term" value="F:methyltransferase activity"/>
    <property type="evidence" value="ECO:0007669"/>
    <property type="project" value="UniProtKB-KW"/>
</dbReference>
<sequence>MKAASFIHTIQYKLNCELNNIKRKKALSRKKNDIFSYFKKNTPQNKEIEEALNYLKDSPLHTFCAPFREAYNWKDINVLIDASNGLPYVMHQGKKLYFVRSFNDRTVKYSYNGLRTEQDPDSPHCYLSDNFTVQQDDVLLDVGSAEGIFALTHIEKLKHVVLFERNAEWVEALEATFAPWKEKVTIIRKYVSDCDDTENITIDSFLADKPYVPTFIKIDVEGAEKRVLNGMQKTIQLPELKIALCTYHQQKDFVEFSHYLTEAGFKWNASKGVMLFLNDMESLQTPFFRKGLIRANK</sequence>
<organism evidence="2 3">
    <name type="scientific">Bacteroides luti</name>
    <dbReference type="NCBI Taxonomy" id="1297750"/>
    <lineage>
        <taxon>Bacteria</taxon>
        <taxon>Pseudomonadati</taxon>
        <taxon>Bacteroidota</taxon>
        <taxon>Bacteroidia</taxon>
        <taxon>Bacteroidales</taxon>
        <taxon>Bacteroidaceae</taxon>
        <taxon>Bacteroides</taxon>
    </lineage>
</organism>
<dbReference type="EMBL" id="FQTV01000011">
    <property type="protein sequence ID" value="SHF60020.1"/>
    <property type="molecule type" value="Genomic_DNA"/>
</dbReference>
<evidence type="ECO:0000313" key="3">
    <source>
        <dbReference type="Proteomes" id="UP000184509"/>
    </source>
</evidence>
<dbReference type="OrthoDB" id="5329963at2"/>
<name>A0A1M5CZA9_9BACE</name>
<evidence type="ECO:0000259" key="1">
    <source>
        <dbReference type="Pfam" id="PF05050"/>
    </source>
</evidence>
<dbReference type="GO" id="GO:0032259">
    <property type="term" value="P:methylation"/>
    <property type="evidence" value="ECO:0007669"/>
    <property type="project" value="UniProtKB-KW"/>
</dbReference>
<protein>
    <submittedName>
        <fullName evidence="2">Methyltransferase, FkbM family</fullName>
    </submittedName>
</protein>
<dbReference type="RefSeq" id="WP_073402155.1">
    <property type="nucleotide sequence ID" value="NZ_FQTV01000011.1"/>
</dbReference>
<dbReference type="Pfam" id="PF05050">
    <property type="entry name" value="Methyltransf_21"/>
    <property type="match status" value="1"/>
</dbReference>
<reference evidence="2 3" key="1">
    <citation type="submission" date="2016-11" db="EMBL/GenBank/DDBJ databases">
        <authorList>
            <person name="Jaros S."/>
            <person name="Januszkiewicz K."/>
            <person name="Wedrychowicz H."/>
        </authorList>
    </citation>
    <scope>NUCLEOTIDE SEQUENCE [LARGE SCALE GENOMIC DNA]</scope>
    <source>
        <strain evidence="2 3">DSM 26991</strain>
    </source>
</reference>
<dbReference type="Proteomes" id="UP000184509">
    <property type="component" value="Unassembled WGS sequence"/>
</dbReference>
<accession>A0A1M5CZA9</accession>